<comment type="caution">
    <text evidence="2">The sequence shown here is derived from an EMBL/GenBank/DDBJ whole genome shotgun (WGS) entry which is preliminary data.</text>
</comment>
<organism evidence="2 3">
    <name type="scientific">Trichonephila clavipes</name>
    <name type="common">Golden silk orbweaver</name>
    <name type="synonym">Nephila clavipes</name>
    <dbReference type="NCBI Taxonomy" id="2585209"/>
    <lineage>
        <taxon>Eukaryota</taxon>
        <taxon>Metazoa</taxon>
        <taxon>Ecdysozoa</taxon>
        <taxon>Arthropoda</taxon>
        <taxon>Chelicerata</taxon>
        <taxon>Arachnida</taxon>
        <taxon>Araneae</taxon>
        <taxon>Araneomorphae</taxon>
        <taxon>Entelegynae</taxon>
        <taxon>Araneoidea</taxon>
        <taxon>Nephilidae</taxon>
        <taxon>Trichonephila</taxon>
    </lineage>
</organism>
<name>A0A8X6VQH2_TRICX</name>
<protein>
    <submittedName>
        <fullName evidence="2">Uncharacterized protein</fullName>
    </submittedName>
</protein>
<proteinExistence type="predicted"/>
<gene>
    <name evidence="2" type="primary">NCL1_19803</name>
    <name evidence="2" type="ORF">TNCV_1075031</name>
</gene>
<dbReference type="EMBL" id="BMAU01021346">
    <property type="protein sequence ID" value="GFY17768.1"/>
    <property type="molecule type" value="Genomic_DNA"/>
</dbReference>
<dbReference type="AlphaFoldDB" id="A0A8X6VQH2"/>
<dbReference type="Proteomes" id="UP000887159">
    <property type="component" value="Unassembled WGS sequence"/>
</dbReference>
<keyword evidence="3" id="KW-1185">Reference proteome</keyword>
<feature type="region of interest" description="Disordered" evidence="1">
    <location>
        <begin position="15"/>
        <end position="39"/>
    </location>
</feature>
<evidence type="ECO:0000313" key="3">
    <source>
        <dbReference type="Proteomes" id="UP000887159"/>
    </source>
</evidence>
<accession>A0A8X6VQH2</accession>
<evidence type="ECO:0000313" key="2">
    <source>
        <dbReference type="EMBL" id="GFY17768.1"/>
    </source>
</evidence>
<reference evidence="2" key="1">
    <citation type="submission" date="2020-08" db="EMBL/GenBank/DDBJ databases">
        <title>Multicomponent nature underlies the extraordinary mechanical properties of spider dragline silk.</title>
        <authorList>
            <person name="Kono N."/>
            <person name="Nakamura H."/>
            <person name="Mori M."/>
            <person name="Yoshida Y."/>
            <person name="Ohtoshi R."/>
            <person name="Malay A.D."/>
            <person name="Moran D.A.P."/>
            <person name="Tomita M."/>
            <person name="Numata K."/>
            <person name="Arakawa K."/>
        </authorList>
    </citation>
    <scope>NUCLEOTIDE SEQUENCE</scope>
</reference>
<sequence length="120" mass="13623">MDPRDVIYTKTRLRTPSMDQLSKRPPHRAIFQQDNARPHTERVSKDCICAVSILSLASPISKFVSNRAYLGSFGKANWASHEFERTRGKGTANVEENVSRHHTETCTRQCPNISHRAFGL</sequence>
<evidence type="ECO:0000256" key="1">
    <source>
        <dbReference type="SAM" id="MobiDB-lite"/>
    </source>
</evidence>